<sequence>ITKLCGKQHHTKGQHLKGACHSGVKRNERADALTSNVEAENRPSMNKSNINALRETHTLKISMKKRKDILYLSCAS</sequence>
<feature type="compositionally biased region" description="Basic residues" evidence="1">
    <location>
        <begin position="1"/>
        <end position="15"/>
    </location>
</feature>
<dbReference type="AlphaFoldDB" id="A0A0B6YZC0"/>
<accession>A0A0B6YZC0</accession>
<dbReference type="EMBL" id="HACG01014176">
    <property type="protein sequence ID" value="CEK61041.1"/>
    <property type="molecule type" value="Transcribed_RNA"/>
</dbReference>
<protein>
    <submittedName>
        <fullName evidence="2">Uncharacterized protein</fullName>
    </submittedName>
</protein>
<gene>
    <name evidence="2" type="primary">ORF41130</name>
</gene>
<proteinExistence type="predicted"/>
<feature type="non-terminal residue" evidence="2">
    <location>
        <position position="1"/>
    </location>
</feature>
<evidence type="ECO:0000313" key="2">
    <source>
        <dbReference type="EMBL" id="CEK61041.1"/>
    </source>
</evidence>
<reference evidence="2" key="1">
    <citation type="submission" date="2014-12" db="EMBL/GenBank/DDBJ databases">
        <title>Insight into the proteome of Arion vulgaris.</title>
        <authorList>
            <person name="Aradska J."/>
            <person name="Bulat T."/>
            <person name="Smidak R."/>
            <person name="Sarate P."/>
            <person name="Gangsoo J."/>
            <person name="Sialana F."/>
            <person name="Bilban M."/>
            <person name="Lubec G."/>
        </authorList>
    </citation>
    <scope>NUCLEOTIDE SEQUENCE</scope>
    <source>
        <tissue evidence="2">Skin</tissue>
    </source>
</reference>
<name>A0A0B6YZC0_9EUPU</name>
<feature type="non-terminal residue" evidence="2">
    <location>
        <position position="76"/>
    </location>
</feature>
<feature type="region of interest" description="Disordered" evidence="1">
    <location>
        <begin position="1"/>
        <end position="20"/>
    </location>
</feature>
<evidence type="ECO:0000256" key="1">
    <source>
        <dbReference type="SAM" id="MobiDB-lite"/>
    </source>
</evidence>
<organism evidence="2">
    <name type="scientific">Arion vulgaris</name>
    <dbReference type="NCBI Taxonomy" id="1028688"/>
    <lineage>
        <taxon>Eukaryota</taxon>
        <taxon>Metazoa</taxon>
        <taxon>Spiralia</taxon>
        <taxon>Lophotrochozoa</taxon>
        <taxon>Mollusca</taxon>
        <taxon>Gastropoda</taxon>
        <taxon>Heterobranchia</taxon>
        <taxon>Euthyneura</taxon>
        <taxon>Panpulmonata</taxon>
        <taxon>Eupulmonata</taxon>
        <taxon>Stylommatophora</taxon>
        <taxon>Helicina</taxon>
        <taxon>Arionoidea</taxon>
        <taxon>Arionidae</taxon>
        <taxon>Arion</taxon>
    </lineage>
</organism>